<dbReference type="PROSITE" id="PS00397">
    <property type="entry name" value="RECOMBINASES_1"/>
    <property type="match status" value="1"/>
</dbReference>
<dbReference type="SUPFAM" id="SSF53041">
    <property type="entry name" value="Resolvase-like"/>
    <property type="match status" value="1"/>
</dbReference>
<evidence type="ECO:0000313" key="10">
    <source>
        <dbReference type="Proteomes" id="UP000283523"/>
    </source>
</evidence>
<dbReference type="PANTHER" id="PTHR30461">
    <property type="entry name" value="DNA-INVERTASE FROM LAMBDOID PROPHAGE"/>
    <property type="match status" value="1"/>
</dbReference>
<proteinExistence type="inferred from homology"/>
<evidence type="ECO:0000256" key="6">
    <source>
        <dbReference type="PIRSR" id="PIRSR606118-50"/>
    </source>
</evidence>
<dbReference type="EMBL" id="QXED01000001">
    <property type="protein sequence ID" value="RIV26931.1"/>
    <property type="molecule type" value="Genomic_DNA"/>
</dbReference>
<dbReference type="PROSITE" id="PS51736">
    <property type="entry name" value="RECOMBINASES_3"/>
    <property type="match status" value="1"/>
</dbReference>
<dbReference type="OrthoDB" id="9797501at2"/>
<evidence type="ECO:0000256" key="5">
    <source>
        <dbReference type="ARBA" id="ARBA00023172"/>
    </source>
</evidence>
<dbReference type="CDD" id="cd03768">
    <property type="entry name" value="SR_ResInv"/>
    <property type="match status" value="1"/>
</dbReference>
<protein>
    <submittedName>
        <fullName evidence="9">Recombinase family protein</fullName>
    </submittedName>
</protein>
<dbReference type="InterPro" id="IPR006120">
    <property type="entry name" value="Resolvase_HTH_dom"/>
</dbReference>
<comment type="caution">
    <text evidence="9">The sequence shown here is derived from an EMBL/GenBank/DDBJ whole genome shotgun (WGS) entry which is preliminary data.</text>
</comment>
<dbReference type="InterPro" id="IPR050639">
    <property type="entry name" value="SSR_resolvase"/>
</dbReference>
<accession>A0A418MHW9</accession>
<reference evidence="9 10" key="1">
    <citation type="submission" date="2018-08" db="EMBL/GenBank/DDBJ databases">
        <title>Fibrisoma montanum sp. nov., isolated from Danxia mountain soil.</title>
        <authorList>
            <person name="Huang Y."/>
        </authorList>
    </citation>
    <scope>NUCLEOTIDE SEQUENCE [LARGE SCALE GENOMIC DNA]</scope>
    <source>
        <strain evidence="9 10">HYT19</strain>
    </source>
</reference>
<sequence>MLFGYARVSTQDQNLALQLDDLKKAGCQKIFQEKVSSAKVRPQLQKMLEVLREGDTIIVWKLDRLGRSLKELFTLINDFQARDIGFRSLNDAIDTTTAQGRLVFNLFASLAEFERDLIRERTKAGLAAARARGRVGGRPKGLTPEAQVKARAVKTMYTNKLNTIAEIGQLFHISRATVYRYLAWKEESKDLVVRDIAS</sequence>
<comment type="similarity">
    <text evidence="1">Belongs to the site-specific recombinase resolvase family.</text>
</comment>
<dbReference type="Pfam" id="PF02796">
    <property type="entry name" value="HTH_7"/>
    <property type="match status" value="1"/>
</dbReference>
<dbReference type="InterPro" id="IPR036162">
    <property type="entry name" value="Resolvase-like_N_sf"/>
</dbReference>
<evidence type="ECO:0000256" key="3">
    <source>
        <dbReference type="ARBA" id="ARBA00023100"/>
    </source>
</evidence>
<dbReference type="InterPro" id="IPR006118">
    <property type="entry name" value="Recombinase_CS"/>
</dbReference>
<keyword evidence="2" id="KW-0229">DNA integration</keyword>
<gene>
    <name evidence="9" type="ORF">DYU11_01015</name>
</gene>
<dbReference type="Pfam" id="PF00239">
    <property type="entry name" value="Resolvase"/>
    <property type="match status" value="1"/>
</dbReference>
<evidence type="ECO:0000256" key="1">
    <source>
        <dbReference type="ARBA" id="ARBA00009913"/>
    </source>
</evidence>
<evidence type="ECO:0000256" key="2">
    <source>
        <dbReference type="ARBA" id="ARBA00022908"/>
    </source>
</evidence>
<name>A0A418MHW9_9BACT</name>
<feature type="active site" description="O-(5'-phospho-DNA)-serine intermediate" evidence="6 7">
    <location>
        <position position="9"/>
    </location>
</feature>
<dbReference type="Gene3D" id="3.40.50.1390">
    <property type="entry name" value="Resolvase, N-terminal catalytic domain"/>
    <property type="match status" value="1"/>
</dbReference>
<feature type="domain" description="Resolvase/invertase-type recombinase catalytic" evidence="8">
    <location>
        <begin position="1"/>
        <end position="133"/>
    </location>
</feature>
<keyword evidence="10" id="KW-1185">Reference proteome</keyword>
<dbReference type="InterPro" id="IPR006119">
    <property type="entry name" value="Resolv_N"/>
</dbReference>
<evidence type="ECO:0000313" key="9">
    <source>
        <dbReference type="EMBL" id="RIV26931.1"/>
    </source>
</evidence>
<dbReference type="GO" id="GO:0000150">
    <property type="term" value="F:DNA strand exchange activity"/>
    <property type="evidence" value="ECO:0007669"/>
    <property type="project" value="UniProtKB-KW"/>
</dbReference>
<dbReference type="GO" id="GO:0015074">
    <property type="term" value="P:DNA integration"/>
    <property type="evidence" value="ECO:0007669"/>
    <property type="project" value="UniProtKB-KW"/>
</dbReference>
<dbReference type="Proteomes" id="UP000283523">
    <property type="component" value="Unassembled WGS sequence"/>
</dbReference>
<evidence type="ECO:0000259" key="8">
    <source>
        <dbReference type="PROSITE" id="PS51736"/>
    </source>
</evidence>
<dbReference type="PROSITE" id="PS00398">
    <property type="entry name" value="RECOMBINASES_2"/>
    <property type="match status" value="1"/>
</dbReference>
<dbReference type="RefSeq" id="WP_119665786.1">
    <property type="nucleotide sequence ID" value="NZ_QXED01000001.1"/>
</dbReference>
<keyword evidence="4" id="KW-0238">DNA-binding</keyword>
<dbReference type="AlphaFoldDB" id="A0A418MHW9"/>
<dbReference type="GO" id="GO:0003677">
    <property type="term" value="F:DNA binding"/>
    <property type="evidence" value="ECO:0007669"/>
    <property type="project" value="UniProtKB-KW"/>
</dbReference>
<evidence type="ECO:0000256" key="4">
    <source>
        <dbReference type="ARBA" id="ARBA00023125"/>
    </source>
</evidence>
<dbReference type="SMART" id="SM00857">
    <property type="entry name" value="Resolvase"/>
    <property type="match status" value="1"/>
</dbReference>
<organism evidence="9 10">
    <name type="scientific">Fibrisoma montanum</name>
    <dbReference type="NCBI Taxonomy" id="2305895"/>
    <lineage>
        <taxon>Bacteria</taxon>
        <taxon>Pseudomonadati</taxon>
        <taxon>Bacteroidota</taxon>
        <taxon>Cytophagia</taxon>
        <taxon>Cytophagales</taxon>
        <taxon>Spirosomataceae</taxon>
        <taxon>Fibrisoma</taxon>
    </lineage>
</organism>
<dbReference type="FunFam" id="3.40.50.1390:FF:000001">
    <property type="entry name" value="DNA recombinase"/>
    <property type="match status" value="1"/>
</dbReference>
<evidence type="ECO:0000256" key="7">
    <source>
        <dbReference type="PROSITE-ProRule" id="PRU10137"/>
    </source>
</evidence>
<keyword evidence="5" id="KW-0233">DNA recombination</keyword>
<dbReference type="PANTHER" id="PTHR30461:SF2">
    <property type="entry name" value="SERINE RECOMBINASE PINE-RELATED"/>
    <property type="match status" value="1"/>
</dbReference>
<keyword evidence="3" id="KW-0230">DNA invertase</keyword>